<proteinExistence type="predicted"/>
<reference evidence="1" key="1">
    <citation type="submission" date="2020-05" db="EMBL/GenBank/DDBJ databases">
        <authorList>
            <person name="Chiriac C."/>
            <person name="Salcher M."/>
            <person name="Ghai R."/>
            <person name="Kavagutti S V."/>
        </authorList>
    </citation>
    <scope>NUCLEOTIDE SEQUENCE</scope>
</reference>
<protein>
    <submittedName>
        <fullName evidence="1">Unannotated protein</fullName>
    </submittedName>
</protein>
<name>A0A6J7DVV8_9ZZZZ</name>
<organism evidence="1">
    <name type="scientific">freshwater metagenome</name>
    <dbReference type="NCBI Taxonomy" id="449393"/>
    <lineage>
        <taxon>unclassified sequences</taxon>
        <taxon>metagenomes</taxon>
        <taxon>ecological metagenomes</taxon>
    </lineage>
</organism>
<dbReference type="AlphaFoldDB" id="A0A6J7DVV8"/>
<evidence type="ECO:0000313" key="1">
    <source>
        <dbReference type="EMBL" id="CAB4873095.1"/>
    </source>
</evidence>
<sequence>MLYIPIATPEDGKSKTLYSIGAEPSSGTNVIVSLPALGTRKSVALY</sequence>
<gene>
    <name evidence="1" type="ORF">UFOPK3342_01100</name>
</gene>
<accession>A0A6J7DVV8</accession>
<dbReference type="EMBL" id="CAFBLH010000036">
    <property type="protein sequence ID" value="CAB4873095.1"/>
    <property type="molecule type" value="Genomic_DNA"/>
</dbReference>